<protein>
    <submittedName>
        <fullName evidence="1">Uncharacterized protein</fullName>
    </submittedName>
</protein>
<accession>A0A7S3L7B4</accession>
<proteinExistence type="predicted"/>
<dbReference type="AlphaFoldDB" id="A0A7S3L7B4"/>
<gene>
    <name evidence="1" type="ORF">ACOF00016_LOCUS11586</name>
</gene>
<sequence>MLRPRVKKRVKAAGHIGTPAPVATFSSRHDEKRRKASAGLRSSLISLLGSNRVRCIGALFLFLMFVLVLSRESLGVLVDTVVQEFVINRQDWVPNSTPLVSAVKHWPAVEMRNRKTVKDYQNAYLEAVLGKNTSGEFTGQGETTFTPVVQGRGEAVIVDVPSSNNEWWQMYSLKARLLRAKCHPGWWCQRCLSYPLAGSLLQCQMLCERCFVKALTITKTIALPVLPIKQLKQGDEFDLQDDENSGSFELLRTIPRTIYHVGRFETRPTMMSHPDWIRVQNTWRSQSGYEYYSYATINQQRLWIHRSFPPIFLLAFDSLAGDSRQAHLFGLLILFRKGGIMAYMDLMLETHLETFLFVDRLSFVAAVDSRTSPYLSGLYPGFVAARSGHPIVGRAIMSLMHVVAVEVHETWDQMGEVASYLARFFDVHSLEMWRTRFASDICPLGVAVHQTLGHVSPYMPLELGAVSLTEKEKALFLLLSDYDTGATRISDVGRNLLIASTGMEGWTEDPVQRRSQTNIRKLMRKGGKQNHGRFARLAPIEFAYQTKDGWV</sequence>
<dbReference type="EMBL" id="HBIM01014476">
    <property type="protein sequence ID" value="CAE0414343.1"/>
    <property type="molecule type" value="Transcribed_RNA"/>
</dbReference>
<evidence type="ECO:0000313" key="1">
    <source>
        <dbReference type="EMBL" id="CAE0414343.1"/>
    </source>
</evidence>
<organism evidence="1">
    <name type="scientific">Amphora coffeiformis</name>
    <dbReference type="NCBI Taxonomy" id="265554"/>
    <lineage>
        <taxon>Eukaryota</taxon>
        <taxon>Sar</taxon>
        <taxon>Stramenopiles</taxon>
        <taxon>Ochrophyta</taxon>
        <taxon>Bacillariophyta</taxon>
        <taxon>Bacillariophyceae</taxon>
        <taxon>Bacillariophycidae</taxon>
        <taxon>Thalassiophysales</taxon>
        <taxon>Catenulaceae</taxon>
        <taxon>Amphora</taxon>
    </lineage>
</organism>
<reference evidence="1" key="1">
    <citation type="submission" date="2021-01" db="EMBL/GenBank/DDBJ databases">
        <authorList>
            <person name="Corre E."/>
            <person name="Pelletier E."/>
            <person name="Niang G."/>
            <person name="Scheremetjew M."/>
            <person name="Finn R."/>
            <person name="Kale V."/>
            <person name="Holt S."/>
            <person name="Cochrane G."/>
            <person name="Meng A."/>
            <person name="Brown T."/>
            <person name="Cohen L."/>
        </authorList>
    </citation>
    <scope>NUCLEOTIDE SEQUENCE</scope>
    <source>
        <strain evidence="1">CCMP127</strain>
    </source>
</reference>
<name>A0A7S3L7B4_9STRA</name>